<feature type="signal peptide" evidence="1">
    <location>
        <begin position="1"/>
        <end position="30"/>
    </location>
</feature>
<dbReference type="InterPro" id="IPR046607">
    <property type="entry name" value="DUF6666"/>
</dbReference>
<keyword evidence="1" id="KW-0732">Signal</keyword>
<sequence length="449" mass="48145" precursor="true">MITSHAACRGWNATSLLLLVAFLCANSASGADNRLRSTPSASPGQRSLVSQAATGRLANQPAQAPLNGRLVRSSVASRGGPVRQVGYLDDCQNGCAPGCDCFDSGPSCGMEASCGFEPGCGVEGCVTCGEATCGVESMLGGPVYQGGSACRMASYGQCGCDACCADSIPVFLPILRINWARFQFFAGVQGFKGPMNFANTDAANPNSRSGSGSFGFYEGLNEGRNLKPLLGLDISAQLGFRATQSNLSGTEFTGDSRNQFFLTGGFFRQVDYGLQYGVVFDYLNDDWWFQGNMTQLRGELSWKTNDCHTFGFQFMSGLDGDSSDGIVRNTAGNIVRTTVNFDPTDQYRFFYRRLLPGTGDWTAFAGWTDDSDGILGATLNLPLRQKLVLSTGATFLIPDDNSVAFDNRDEGWNISLGLVYRPGGPIGCGRYCRPMFDVADNGTFMVDQR</sequence>
<dbReference type="KEGG" id="rlc:K227x_41620"/>
<organism evidence="2 3">
    <name type="scientific">Rubripirellula lacrimiformis</name>
    <dbReference type="NCBI Taxonomy" id="1930273"/>
    <lineage>
        <taxon>Bacteria</taxon>
        <taxon>Pseudomonadati</taxon>
        <taxon>Planctomycetota</taxon>
        <taxon>Planctomycetia</taxon>
        <taxon>Pirellulales</taxon>
        <taxon>Pirellulaceae</taxon>
        <taxon>Rubripirellula</taxon>
    </lineage>
</organism>
<keyword evidence="3" id="KW-1185">Reference proteome</keyword>
<dbReference type="Proteomes" id="UP000318538">
    <property type="component" value="Chromosome"/>
</dbReference>
<dbReference type="AlphaFoldDB" id="A0A517NFC5"/>
<evidence type="ECO:0000313" key="3">
    <source>
        <dbReference type="Proteomes" id="UP000318538"/>
    </source>
</evidence>
<gene>
    <name evidence="2" type="ORF">K227x_41620</name>
</gene>
<reference evidence="2 3" key="1">
    <citation type="submission" date="2019-02" db="EMBL/GenBank/DDBJ databases">
        <title>Deep-cultivation of Planctomycetes and their phenomic and genomic characterization uncovers novel biology.</title>
        <authorList>
            <person name="Wiegand S."/>
            <person name="Jogler M."/>
            <person name="Boedeker C."/>
            <person name="Pinto D."/>
            <person name="Vollmers J."/>
            <person name="Rivas-Marin E."/>
            <person name="Kohn T."/>
            <person name="Peeters S.H."/>
            <person name="Heuer A."/>
            <person name="Rast P."/>
            <person name="Oberbeckmann S."/>
            <person name="Bunk B."/>
            <person name="Jeske O."/>
            <person name="Meyerdierks A."/>
            <person name="Storesund J.E."/>
            <person name="Kallscheuer N."/>
            <person name="Luecker S."/>
            <person name="Lage O.M."/>
            <person name="Pohl T."/>
            <person name="Merkel B.J."/>
            <person name="Hornburger P."/>
            <person name="Mueller R.-W."/>
            <person name="Bruemmer F."/>
            <person name="Labrenz M."/>
            <person name="Spormann A.M."/>
            <person name="Op den Camp H."/>
            <person name="Overmann J."/>
            <person name="Amann R."/>
            <person name="Jetten M.S.M."/>
            <person name="Mascher T."/>
            <person name="Medema M.H."/>
            <person name="Devos D.P."/>
            <person name="Kaster A.-K."/>
            <person name="Ovreas L."/>
            <person name="Rohde M."/>
            <person name="Galperin M.Y."/>
            <person name="Jogler C."/>
        </authorList>
    </citation>
    <scope>NUCLEOTIDE SEQUENCE [LARGE SCALE GENOMIC DNA]</scope>
    <source>
        <strain evidence="2 3">K22_7</strain>
    </source>
</reference>
<proteinExistence type="predicted"/>
<name>A0A517NFC5_9BACT</name>
<evidence type="ECO:0000313" key="2">
    <source>
        <dbReference type="EMBL" id="QDT05758.1"/>
    </source>
</evidence>
<dbReference type="EMBL" id="CP036525">
    <property type="protein sequence ID" value="QDT05758.1"/>
    <property type="molecule type" value="Genomic_DNA"/>
</dbReference>
<evidence type="ECO:0000256" key="1">
    <source>
        <dbReference type="SAM" id="SignalP"/>
    </source>
</evidence>
<accession>A0A517NFC5</accession>
<protein>
    <submittedName>
        <fullName evidence="2">Uncharacterized protein</fullName>
    </submittedName>
</protein>
<dbReference type="Pfam" id="PF20371">
    <property type="entry name" value="DUF6666"/>
    <property type="match status" value="1"/>
</dbReference>
<feature type="chain" id="PRO_5021860115" evidence="1">
    <location>
        <begin position="31"/>
        <end position="449"/>
    </location>
</feature>